<dbReference type="FunFam" id="1.10.10.2830:FF:000001">
    <property type="entry name" value="Chromosome partitioning protein ParB"/>
    <property type="match status" value="1"/>
</dbReference>
<dbReference type="PROSITE" id="PS50943">
    <property type="entry name" value="HTH_CROC1"/>
    <property type="match status" value="1"/>
</dbReference>
<dbReference type="InterPro" id="IPR003115">
    <property type="entry name" value="ParB_N"/>
</dbReference>
<dbReference type="Gene3D" id="1.10.10.2830">
    <property type="match status" value="1"/>
</dbReference>
<dbReference type="CDD" id="cd16393">
    <property type="entry name" value="SPO0J_N"/>
    <property type="match status" value="1"/>
</dbReference>
<dbReference type="Proteomes" id="UP000177407">
    <property type="component" value="Unassembled WGS sequence"/>
</dbReference>
<gene>
    <name evidence="5" type="ORF">A2257_02805</name>
</gene>
<evidence type="ECO:0000256" key="1">
    <source>
        <dbReference type="ARBA" id="ARBA00006295"/>
    </source>
</evidence>
<sequence length="286" mass="32602">MSYGLGRGLNSLIPAKKIVQVFSKDDISQRGDRLLDIPIENIKPNPKQPRLDFSQDELEELMQSIREHGILQPLVVSKIDDENYELIAGERRFRSAKFLNLKTVPAIVRTVNEQEKLELALIENIQRENLNSIEEARAFRQLMDEFNLTQEDVAKRVGKSRPAVANTVRLLNLPEEIQQAVREGKIKESHARTLLSFENQADQLKYFRQILKNDMTVRETENIVKKAHGKKIAGTDPNLTAKEETLRGVLGTKVEIKKTGRGGQVIIHFYSEEELGGIIKKISRNN</sequence>
<dbReference type="InterPro" id="IPR036086">
    <property type="entry name" value="ParB/Sulfiredoxin_sf"/>
</dbReference>
<dbReference type="Pfam" id="PF02195">
    <property type="entry name" value="ParB_N"/>
    <property type="match status" value="1"/>
</dbReference>
<dbReference type="Pfam" id="PF23552">
    <property type="entry name" value="ParB_C"/>
    <property type="match status" value="1"/>
</dbReference>
<dbReference type="Pfam" id="PF17762">
    <property type="entry name" value="HTH_ParB"/>
    <property type="match status" value="1"/>
</dbReference>
<comment type="similarity">
    <text evidence="1">Belongs to the ParB family.</text>
</comment>
<comment type="caution">
    <text evidence="5">The sequence shown here is derived from an EMBL/GenBank/DDBJ whole genome shotgun (WGS) entry which is preliminary data.</text>
</comment>
<dbReference type="GO" id="GO:0005694">
    <property type="term" value="C:chromosome"/>
    <property type="evidence" value="ECO:0007669"/>
    <property type="project" value="TreeGrafter"/>
</dbReference>
<keyword evidence="3" id="KW-0238">DNA-binding</keyword>
<dbReference type="InterPro" id="IPR057240">
    <property type="entry name" value="ParB_dimer_C"/>
</dbReference>
<dbReference type="EMBL" id="MFGA01000020">
    <property type="protein sequence ID" value="OGF20833.1"/>
    <property type="molecule type" value="Genomic_DNA"/>
</dbReference>
<reference evidence="5 6" key="1">
    <citation type="journal article" date="2016" name="Nat. Commun.">
        <title>Thousands of microbial genomes shed light on interconnected biogeochemical processes in an aquifer system.</title>
        <authorList>
            <person name="Anantharaman K."/>
            <person name="Brown C.T."/>
            <person name="Hug L.A."/>
            <person name="Sharon I."/>
            <person name="Castelle C.J."/>
            <person name="Probst A.J."/>
            <person name="Thomas B.C."/>
            <person name="Singh A."/>
            <person name="Wilkins M.J."/>
            <person name="Karaoz U."/>
            <person name="Brodie E.L."/>
            <person name="Williams K.H."/>
            <person name="Hubbard S.S."/>
            <person name="Banfield J.F."/>
        </authorList>
    </citation>
    <scope>NUCLEOTIDE SEQUENCE [LARGE SCALE GENOMIC DNA]</scope>
</reference>
<name>A0A1F5S329_9BACT</name>
<dbReference type="PANTHER" id="PTHR33375">
    <property type="entry name" value="CHROMOSOME-PARTITIONING PROTEIN PARB-RELATED"/>
    <property type="match status" value="1"/>
</dbReference>
<evidence type="ECO:0000256" key="3">
    <source>
        <dbReference type="ARBA" id="ARBA00023125"/>
    </source>
</evidence>
<keyword evidence="2" id="KW-0159">Chromosome partition</keyword>
<dbReference type="GO" id="GO:0045881">
    <property type="term" value="P:positive regulation of sporulation resulting in formation of a cellular spore"/>
    <property type="evidence" value="ECO:0007669"/>
    <property type="project" value="TreeGrafter"/>
</dbReference>
<dbReference type="SMART" id="SM00470">
    <property type="entry name" value="ParB"/>
    <property type="match status" value="1"/>
</dbReference>
<accession>A0A1F5S329</accession>
<evidence type="ECO:0000313" key="6">
    <source>
        <dbReference type="Proteomes" id="UP000177407"/>
    </source>
</evidence>
<dbReference type="PANTHER" id="PTHR33375:SF1">
    <property type="entry name" value="CHROMOSOME-PARTITIONING PROTEIN PARB-RELATED"/>
    <property type="match status" value="1"/>
</dbReference>
<dbReference type="SUPFAM" id="SSF109709">
    <property type="entry name" value="KorB DNA-binding domain-like"/>
    <property type="match status" value="1"/>
</dbReference>
<dbReference type="Gene3D" id="3.90.1530.30">
    <property type="match status" value="1"/>
</dbReference>
<protein>
    <recommendedName>
        <fullName evidence="4">HTH cro/C1-type domain-containing protein</fullName>
    </recommendedName>
</protein>
<evidence type="ECO:0000256" key="2">
    <source>
        <dbReference type="ARBA" id="ARBA00022829"/>
    </source>
</evidence>
<proteinExistence type="inferred from homology"/>
<dbReference type="SUPFAM" id="SSF110849">
    <property type="entry name" value="ParB/Sulfiredoxin"/>
    <property type="match status" value="1"/>
</dbReference>
<dbReference type="GO" id="GO:0007059">
    <property type="term" value="P:chromosome segregation"/>
    <property type="evidence" value="ECO:0007669"/>
    <property type="project" value="UniProtKB-KW"/>
</dbReference>
<feature type="domain" description="HTH cro/C1-type" evidence="4">
    <location>
        <begin position="139"/>
        <end position="166"/>
    </location>
</feature>
<evidence type="ECO:0000313" key="5">
    <source>
        <dbReference type="EMBL" id="OGF20833.1"/>
    </source>
</evidence>
<dbReference type="InterPro" id="IPR004437">
    <property type="entry name" value="ParB/RepB/Spo0J"/>
</dbReference>
<dbReference type="AlphaFoldDB" id="A0A1F5S329"/>
<evidence type="ECO:0000259" key="4">
    <source>
        <dbReference type="PROSITE" id="PS50943"/>
    </source>
</evidence>
<dbReference type="InterPro" id="IPR041468">
    <property type="entry name" value="HTH_ParB/Spo0J"/>
</dbReference>
<dbReference type="NCBIfam" id="TIGR00180">
    <property type="entry name" value="parB_part"/>
    <property type="match status" value="1"/>
</dbReference>
<dbReference type="InterPro" id="IPR050336">
    <property type="entry name" value="Chromosome_partition/occlusion"/>
</dbReference>
<dbReference type="FunFam" id="3.90.1530.30:FF:000001">
    <property type="entry name" value="Chromosome partitioning protein ParB"/>
    <property type="match status" value="1"/>
</dbReference>
<organism evidence="5 6">
    <name type="scientific">Candidatus Falkowbacteria bacterium RIFOXYA2_FULL_38_12</name>
    <dbReference type="NCBI Taxonomy" id="1797993"/>
    <lineage>
        <taxon>Bacteria</taxon>
        <taxon>Candidatus Falkowiibacteriota</taxon>
    </lineage>
</organism>
<dbReference type="GO" id="GO:0003677">
    <property type="term" value="F:DNA binding"/>
    <property type="evidence" value="ECO:0007669"/>
    <property type="project" value="UniProtKB-KW"/>
</dbReference>
<dbReference type="InterPro" id="IPR001387">
    <property type="entry name" value="Cro/C1-type_HTH"/>
</dbReference>